<evidence type="ECO:0000313" key="3">
    <source>
        <dbReference type="Proteomes" id="UP000198825"/>
    </source>
</evidence>
<evidence type="ECO:0000313" key="2">
    <source>
        <dbReference type="EMBL" id="SDU81079.1"/>
    </source>
</evidence>
<dbReference type="Pfam" id="PF01869">
    <property type="entry name" value="BcrAD_BadFG"/>
    <property type="match status" value="1"/>
</dbReference>
<dbReference type="SUPFAM" id="SSF53067">
    <property type="entry name" value="Actin-like ATPase domain"/>
    <property type="match status" value="2"/>
</dbReference>
<dbReference type="PANTHER" id="PTHR43190:SF3">
    <property type="entry name" value="N-ACETYL-D-GLUCOSAMINE KINASE"/>
    <property type="match status" value="1"/>
</dbReference>
<dbReference type="PANTHER" id="PTHR43190">
    <property type="entry name" value="N-ACETYL-D-GLUCOSAMINE KINASE"/>
    <property type="match status" value="1"/>
</dbReference>
<organism evidence="2 3">
    <name type="scientific">Microlunatus sagamiharensis</name>
    <dbReference type="NCBI Taxonomy" id="546874"/>
    <lineage>
        <taxon>Bacteria</taxon>
        <taxon>Bacillati</taxon>
        <taxon>Actinomycetota</taxon>
        <taxon>Actinomycetes</taxon>
        <taxon>Propionibacteriales</taxon>
        <taxon>Propionibacteriaceae</taxon>
        <taxon>Microlunatus</taxon>
    </lineage>
</organism>
<name>A0A1H2LJJ0_9ACTN</name>
<evidence type="ECO:0000259" key="1">
    <source>
        <dbReference type="Pfam" id="PF01869"/>
    </source>
</evidence>
<dbReference type="EMBL" id="LT629799">
    <property type="protein sequence ID" value="SDU81079.1"/>
    <property type="molecule type" value="Genomic_DNA"/>
</dbReference>
<dbReference type="Gene3D" id="3.30.420.40">
    <property type="match status" value="2"/>
</dbReference>
<keyword evidence="3" id="KW-1185">Reference proteome</keyword>
<dbReference type="STRING" id="546874.SAMN04488544_0319"/>
<feature type="domain" description="ATPase BadF/BadG/BcrA/BcrD type" evidence="1">
    <location>
        <begin position="6"/>
        <end position="306"/>
    </location>
</feature>
<dbReference type="InterPro" id="IPR052519">
    <property type="entry name" value="Euk-type_GlcNAc_Kinase"/>
</dbReference>
<dbReference type="RefSeq" id="WP_091072775.1">
    <property type="nucleotide sequence ID" value="NZ_LT629799.1"/>
</dbReference>
<proteinExistence type="predicted"/>
<dbReference type="OrthoDB" id="5524856at2"/>
<gene>
    <name evidence="2" type="ORF">SAMN04488544_0319</name>
</gene>
<dbReference type="InterPro" id="IPR043129">
    <property type="entry name" value="ATPase_NBD"/>
</dbReference>
<dbReference type="InterPro" id="IPR002731">
    <property type="entry name" value="ATPase_BadF"/>
</dbReference>
<accession>A0A1H2LJJ0</accession>
<dbReference type="AlphaFoldDB" id="A0A1H2LJJ0"/>
<reference evidence="3" key="1">
    <citation type="submission" date="2016-10" db="EMBL/GenBank/DDBJ databases">
        <authorList>
            <person name="Varghese N."/>
            <person name="Submissions S."/>
        </authorList>
    </citation>
    <scope>NUCLEOTIDE SEQUENCE [LARGE SCALE GENOMIC DNA]</scope>
    <source>
        <strain evidence="3">DSM 21743</strain>
    </source>
</reference>
<protein>
    <submittedName>
        <fullName evidence="2">BadF-type ATPase</fullName>
    </submittedName>
</protein>
<dbReference type="Proteomes" id="UP000198825">
    <property type="component" value="Chromosome I"/>
</dbReference>
<sequence>MSAYFLGLDAGNSKTVALVADEAGRVLGRGRGAAGDIYSAPDAEGEVTRAVHGALGEAGLDAGQVDHAAFRLAGVDWPEDEEHWDAVLAHRLGGLRSVSVKNDGYSLLRCGRPDGVGVAVNAGTGPAVAARGSDGSEFCGCWWIARPLGGRALGEFALRAVVEAELGTGRPTLLTAELLRLYGYQDVEALLHAVTRRHPVRPVPDEKVAARSVLRAAGEGDAVAGQIVDEQAGHFARLAAVAARRTGQAGPTAQAGERATTCVLGGSILTSEHPAFRGALVEALEAELGSVEVVTSGASPVSGALLDALAEGGAELTGELQRTVLQVLHPEEFLLT</sequence>